<evidence type="ECO:0000313" key="2">
    <source>
        <dbReference type="Proteomes" id="UP000024635"/>
    </source>
</evidence>
<name>A0A016SRA6_9BILA</name>
<proteinExistence type="predicted"/>
<comment type="caution">
    <text evidence="1">The sequence shown here is derived from an EMBL/GenBank/DDBJ whole genome shotgun (WGS) entry which is preliminary data.</text>
</comment>
<sequence>MVLAKSPKRWPTKDLLTTSCSANNCINCTDYYAEAYILDVLHTTARQHNPPSLVISAFIAVLGARAPFSPEDLYPGIFEFSTPMRPCTPSLHRIRTISALFVNV</sequence>
<evidence type="ECO:0000313" key="1">
    <source>
        <dbReference type="EMBL" id="EYB92859.1"/>
    </source>
</evidence>
<accession>A0A016SRA6</accession>
<dbReference type="AlphaFoldDB" id="A0A016SRA6"/>
<reference evidence="2" key="1">
    <citation type="journal article" date="2015" name="Nat. Genet.">
        <title>The genome and transcriptome of the zoonotic hookworm Ancylostoma ceylanicum identify infection-specific gene families.</title>
        <authorList>
            <person name="Schwarz E.M."/>
            <person name="Hu Y."/>
            <person name="Antoshechkin I."/>
            <person name="Miller M.M."/>
            <person name="Sternberg P.W."/>
            <person name="Aroian R.V."/>
        </authorList>
    </citation>
    <scope>NUCLEOTIDE SEQUENCE</scope>
    <source>
        <strain evidence="2">HY135</strain>
    </source>
</reference>
<protein>
    <submittedName>
        <fullName evidence="1">Uncharacterized protein</fullName>
    </submittedName>
</protein>
<gene>
    <name evidence="1" type="primary">Acey_s0189.g1194</name>
    <name evidence="1" type="ORF">Y032_0189g1194</name>
</gene>
<organism evidence="1 2">
    <name type="scientific">Ancylostoma ceylanicum</name>
    <dbReference type="NCBI Taxonomy" id="53326"/>
    <lineage>
        <taxon>Eukaryota</taxon>
        <taxon>Metazoa</taxon>
        <taxon>Ecdysozoa</taxon>
        <taxon>Nematoda</taxon>
        <taxon>Chromadorea</taxon>
        <taxon>Rhabditida</taxon>
        <taxon>Rhabditina</taxon>
        <taxon>Rhabditomorpha</taxon>
        <taxon>Strongyloidea</taxon>
        <taxon>Ancylostomatidae</taxon>
        <taxon>Ancylostomatinae</taxon>
        <taxon>Ancylostoma</taxon>
    </lineage>
</organism>
<dbReference type="Proteomes" id="UP000024635">
    <property type="component" value="Unassembled WGS sequence"/>
</dbReference>
<dbReference type="EMBL" id="JARK01001525">
    <property type="protein sequence ID" value="EYB92859.1"/>
    <property type="molecule type" value="Genomic_DNA"/>
</dbReference>
<keyword evidence="2" id="KW-1185">Reference proteome</keyword>